<protein>
    <submittedName>
        <fullName evidence="3">Uncharacterized protein</fullName>
    </submittedName>
</protein>
<dbReference type="EMBL" id="CP159872">
    <property type="protein sequence ID" value="XCM79339.1"/>
    <property type="molecule type" value="Genomic_DNA"/>
</dbReference>
<evidence type="ECO:0000256" key="1">
    <source>
        <dbReference type="SAM" id="MobiDB-lite"/>
    </source>
</evidence>
<dbReference type="AlphaFoldDB" id="A0AAU8JW42"/>
<organism evidence="3">
    <name type="scientific">Kitasatospora camelliae</name>
    <dbReference type="NCBI Taxonomy" id="3156397"/>
    <lineage>
        <taxon>Bacteria</taxon>
        <taxon>Bacillati</taxon>
        <taxon>Actinomycetota</taxon>
        <taxon>Actinomycetes</taxon>
        <taxon>Kitasatosporales</taxon>
        <taxon>Streptomycetaceae</taxon>
        <taxon>Kitasatospora</taxon>
    </lineage>
</organism>
<gene>
    <name evidence="3" type="ORF">ABWK59_10565</name>
</gene>
<keyword evidence="2" id="KW-1133">Transmembrane helix</keyword>
<dbReference type="KEGG" id="kcm:ABWK59_10565"/>
<name>A0AAU8JW42_9ACTN</name>
<feature type="compositionally biased region" description="Low complexity" evidence="1">
    <location>
        <begin position="73"/>
        <end position="89"/>
    </location>
</feature>
<proteinExistence type="predicted"/>
<feature type="transmembrane region" description="Helical" evidence="2">
    <location>
        <begin position="42"/>
        <end position="61"/>
    </location>
</feature>
<keyword evidence="2" id="KW-0472">Membrane</keyword>
<evidence type="ECO:0000313" key="3">
    <source>
        <dbReference type="EMBL" id="XCM79339.1"/>
    </source>
</evidence>
<reference evidence="3" key="1">
    <citation type="submission" date="2024-06" db="EMBL/GenBank/DDBJ databases">
        <title>The genome sequences of Kitasatospora sp. strain HUAS MG31.</title>
        <authorList>
            <person name="Mo P."/>
        </authorList>
    </citation>
    <scope>NUCLEOTIDE SEQUENCE</scope>
    <source>
        <strain evidence="3">HUAS MG31</strain>
    </source>
</reference>
<evidence type="ECO:0000256" key="2">
    <source>
        <dbReference type="SAM" id="Phobius"/>
    </source>
</evidence>
<accession>A0AAU8JW42</accession>
<keyword evidence="2" id="KW-0812">Transmembrane</keyword>
<dbReference type="RefSeq" id="WP_354639914.1">
    <property type="nucleotide sequence ID" value="NZ_CP159872.1"/>
</dbReference>
<feature type="region of interest" description="Disordered" evidence="1">
    <location>
        <begin position="73"/>
        <end position="100"/>
    </location>
</feature>
<sequence length="264" mass="27787">MDLERELAHLLEESADRTPVPVRTMVAEAAERGRRLRLRRRLQTVGTVLAVAALVTGGALLGTVRRLPAPAVADAPPNSAAPSGGTPAATTPPPSASAAVPATERLRVLLAGVLPEGVALTPEREAVVTDQAVLFDVRYQDGHGAAYVGISIEALDPEGPAPDCAGRGGQRDRAPERCAAGASGLESASTYRYNAEVTGWEIVFQPREGAKVVIWSTNGTTAASGSAWTRTREQPPLSLAGWQRVAEDGCWQRIAEEWHLAAHG</sequence>